<dbReference type="Proteomes" id="UP001165378">
    <property type="component" value="Unassembled WGS sequence"/>
</dbReference>
<reference evidence="2" key="1">
    <citation type="submission" date="2022-01" db="EMBL/GenBank/DDBJ databases">
        <title>Genome-Based Taxonomic Classification of the Phylum Actinobacteria.</title>
        <authorList>
            <person name="Gao Y."/>
        </authorList>
    </citation>
    <scope>NUCLEOTIDE SEQUENCE</scope>
    <source>
        <strain evidence="2">KLBMP 8922</strain>
    </source>
</reference>
<dbReference type="RefSeq" id="WP_235050900.1">
    <property type="nucleotide sequence ID" value="NZ_JAKFHA010000002.1"/>
</dbReference>
<dbReference type="CDD" id="cd09012">
    <property type="entry name" value="VOC_like"/>
    <property type="match status" value="1"/>
</dbReference>
<gene>
    <name evidence="2" type="ORF">LZ495_05985</name>
</gene>
<dbReference type="InterPro" id="IPR029068">
    <property type="entry name" value="Glyas_Bleomycin-R_OHBP_Dase"/>
</dbReference>
<keyword evidence="3" id="KW-1185">Reference proteome</keyword>
<comment type="caution">
    <text evidence="2">The sequence shown here is derived from an EMBL/GenBank/DDBJ whole genome shotgun (WGS) entry which is preliminary data.</text>
</comment>
<dbReference type="Pfam" id="PF22677">
    <property type="entry name" value="Ble-like_N"/>
    <property type="match status" value="1"/>
</dbReference>
<accession>A0AA41PW26</accession>
<proteinExistence type="predicted"/>
<name>A0AA41PW26_9ACTN</name>
<protein>
    <submittedName>
        <fullName evidence="2">VOC family protein</fullName>
    </submittedName>
</protein>
<dbReference type="EMBL" id="JAKFHA010000002">
    <property type="protein sequence ID" value="MCF2526766.1"/>
    <property type="molecule type" value="Genomic_DNA"/>
</dbReference>
<sequence>MPQQIFVNLPVKDLDKSTAFYTALGYTVNPQFTDENAACVVISDTIFVMLITEAFFGNFTKKPIADATSVTEAINCLSVESREDADRIAELAFANGGAKTNDPMDQGPMYGRSFQDPDGHQWELMYMDPAAFES</sequence>
<feature type="domain" description="VOC" evidence="1">
    <location>
        <begin position="3"/>
        <end position="127"/>
    </location>
</feature>
<evidence type="ECO:0000259" key="1">
    <source>
        <dbReference type="PROSITE" id="PS51819"/>
    </source>
</evidence>
<evidence type="ECO:0000313" key="3">
    <source>
        <dbReference type="Proteomes" id="UP001165378"/>
    </source>
</evidence>
<dbReference type="PROSITE" id="PS51819">
    <property type="entry name" value="VOC"/>
    <property type="match status" value="1"/>
</dbReference>
<organism evidence="2 3">
    <name type="scientific">Yinghuangia soli</name>
    <dbReference type="NCBI Taxonomy" id="2908204"/>
    <lineage>
        <taxon>Bacteria</taxon>
        <taxon>Bacillati</taxon>
        <taxon>Actinomycetota</taxon>
        <taxon>Actinomycetes</taxon>
        <taxon>Kitasatosporales</taxon>
        <taxon>Streptomycetaceae</taxon>
        <taxon>Yinghuangia</taxon>
    </lineage>
</organism>
<dbReference type="SUPFAM" id="SSF54593">
    <property type="entry name" value="Glyoxalase/Bleomycin resistance protein/Dihydroxybiphenyl dioxygenase"/>
    <property type="match status" value="1"/>
</dbReference>
<dbReference type="Gene3D" id="3.10.180.10">
    <property type="entry name" value="2,3-Dihydroxybiphenyl 1,2-Dioxygenase, domain 1"/>
    <property type="match status" value="1"/>
</dbReference>
<dbReference type="PANTHER" id="PTHR36503:SF2">
    <property type="entry name" value="BLR2408 PROTEIN"/>
    <property type="match status" value="1"/>
</dbReference>
<dbReference type="InterPro" id="IPR053863">
    <property type="entry name" value="Glyoxy/Ble-like_N"/>
</dbReference>
<evidence type="ECO:0000313" key="2">
    <source>
        <dbReference type="EMBL" id="MCF2526766.1"/>
    </source>
</evidence>
<dbReference type="PANTHER" id="PTHR36503">
    <property type="entry name" value="BLR2520 PROTEIN"/>
    <property type="match status" value="1"/>
</dbReference>
<dbReference type="AlphaFoldDB" id="A0AA41PW26"/>
<dbReference type="InterPro" id="IPR037523">
    <property type="entry name" value="VOC_core"/>
</dbReference>